<protein>
    <submittedName>
        <fullName evidence="1">Uncharacterized protein</fullName>
    </submittedName>
</protein>
<dbReference type="Proteomes" id="UP000288805">
    <property type="component" value="Unassembled WGS sequence"/>
</dbReference>
<comment type="caution">
    <text evidence="1">The sequence shown here is derived from an EMBL/GenBank/DDBJ whole genome shotgun (WGS) entry which is preliminary data.</text>
</comment>
<sequence>MVDPRSSEAEGGGTMASIAILVELQRDAMHYMMLIESLFSAENLQLQQLLRGT</sequence>
<evidence type="ECO:0000313" key="2">
    <source>
        <dbReference type="Proteomes" id="UP000288805"/>
    </source>
</evidence>
<dbReference type="EMBL" id="QGNW01000035">
    <property type="protein sequence ID" value="RVX10389.1"/>
    <property type="molecule type" value="Genomic_DNA"/>
</dbReference>
<accession>A0A438JN71</accession>
<gene>
    <name evidence="1" type="ORF">CK203_016054</name>
</gene>
<name>A0A438JN71_VITVI</name>
<organism evidence="1 2">
    <name type="scientific">Vitis vinifera</name>
    <name type="common">Grape</name>
    <dbReference type="NCBI Taxonomy" id="29760"/>
    <lineage>
        <taxon>Eukaryota</taxon>
        <taxon>Viridiplantae</taxon>
        <taxon>Streptophyta</taxon>
        <taxon>Embryophyta</taxon>
        <taxon>Tracheophyta</taxon>
        <taxon>Spermatophyta</taxon>
        <taxon>Magnoliopsida</taxon>
        <taxon>eudicotyledons</taxon>
        <taxon>Gunneridae</taxon>
        <taxon>Pentapetalae</taxon>
        <taxon>rosids</taxon>
        <taxon>Vitales</taxon>
        <taxon>Vitaceae</taxon>
        <taxon>Viteae</taxon>
        <taxon>Vitis</taxon>
    </lineage>
</organism>
<dbReference type="AlphaFoldDB" id="A0A438JN71"/>
<evidence type="ECO:0000313" key="1">
    <source>
        <dbReference type="EMBL" id="RVX10389.1"/>
    </source>
</evidence>
<proteinExistence type="predicted"/>
<reference evidence="1 2" key="1">
    <citation type="journal article" date="2018" name="PLoS Genet.">
        <title>Population sequencing reveals clonal diversity and ancestral inbreeding in the grapevine cultivar Chardonnay.</title>
        <authorList>
            <person name="Roach M.J."/>
            <person name="Johnson D.L."/>
            <person name="Bohlmann J."/>
            <person name="van Vuuren H.J."/>
            <person name="Jones S.J."/>
            <person name="Pretorius I.S."/>
            <person name="Schmidt S.A."/>
            <person name="Borneman A.R."/>
        </authorList>
    </citation>
    <scope>NUCLEOTIDE SEQUENCE [LARGE SCALE GENOMIC DNA]</scope>
    <source>
        <strain evidence="2">cv. Chardonnay</strain>
        <tissue evidence="1">Leaf</tissue>
    </source>
</reference>